<dbReference type="GO" id="GO:0005524">
    <property type="term" value="F:ATP binding"/>
    <property type="evidence" value="ECO:0007669"/>
    <property type="project" value="UniProtKB-KW"/>
</dbReference>
<dbReference type="OrthoDB" id="2020436at2759"/>
<organism evidence="13 14">
    <name type="scientific">Jaminaea rosea</name>
    <dbReference type="NCBI Taxonomy" id="1569628"/>
    <lineage>
        <taxon>Eukaryota</taxon>
        <taxon>Fungi</taxon>
        <taxon>Dikarya</taxon>
        <taxon>Basidiomycota</taxon>
        <taxon>Ustilaginomycotina</taxon>
        <taxon>Exobasidiomycetes</taxon>
        <taxon>Microstromatales</taxon>
        <taxon>Microstromatales incertae sedis</taxon>
        <taxon>Jaminaea</taxon>
    </lineage>
</organism>
<evidence type="ECO:0000256" key="6">
    <source>
        <dbReference type="ARBA" id="ARBA00022655"/>
    </source>
</evidence>
<dbReference type="InterPro" id="IPR042176">
    <property type="entry name" value="Pantoate_ligase_C"/>
</dbReference>
<comment type="pathway">
    <text evidence="1">Cofactor biosynthesis; (R)-pantothenate biosynthesis; (R)-pantothenate from (R)-pantoate and beta-alanine: step 1/1.</text>
</comment>
<evidence type="ECO:0000256" key="11">
    <source>
        <dbReference type="ARBA" id="ARBA00048258"/>
    </source>
</evidence>
<name>A0A316ULM8_9BASI</name>
<dbReference type="SUPFAM" id="SSF52374">
    <property type="entry name" value="Nucleotidylyl transferase"/>
    <property type="match status" value="1"/>
</dbReference>
<dbReference type="Proteomes" id="UP000245884">
    <property type="component" value="Unassembled WGS sequence"/>
</dbReference>
<dbReference type="HAMAP" id="MF_00158">
    <property type="entry name" value="PanC"/>
    <property type="match status" value="1"/>
</dbReference>
<dbReference type="GO" id="GO:0016740">
    <property type="term" value="F:transferase activity"/>
    <property type="evidence" value="ECO:0007669"/>
    <property type="project" value="UniProtKB-KW"/>
</dbReference>
<dbReference type="GO" id="GO:0015940">
    <property type="term" value="P:pantothenate biosynthetic process"/>
    <property type="evidence" value="ECO:0007669"/>
    <property type="project" value="UniProtKB-UniPathway"/>
</dbReference>
<proteinExistence type="inferred from homology"/>
<keyword evidence="6" id="KW-0566">Pantothenate biosynthesis</keyword>
<dbReference type="UniPathway" id="UPA00028">
    <property type="reaction ID" value="UER00005"/>
</dbReference>
<keyword evidence="5" id="KW-0436">Ligase</keyword>
<gene>
    <name evidence="13" type="ORF">BDZ90DRAFT_222230</name>
</gene>
<dbReference type="GO" id="GO:0004592">
    <property type="term" value="F:pantoate-beta-alanine ligase activity"/>
    <property type="evidence" value="ECO:0007669"/>
    <property type="project" value="UniProtKB-EC"/>
</dbReference>
<protein>
    <recommendedName>
        <fullName evidence="4">Pantoate--beta-alanine ligase</fullName>
        <ecNumber evidence="3">6.3.2.1</ecNumber>
    </recommendedName>
    <alternativeName>
        <fullName evidence="10">Pantoate-activating enzyme</fullName>
    </alternativeName>
    <alternativeName>
        <fullName evidence="9">Pantothenate synthetase</fullName>
    </alternativeName>
</protein>
<dbReference type="InterPro" id="IPR003721">
    <property type="entry name" value="Pantoate_ligase"/>
</dbReference>
<comment type="catalytic activity">
    <reaction evidence="11">
        <text>(R)-pantoate + beta-alanine + ATP = (R)-pantothenate + AMP + diphosphate + H(+)</text>
        <dbReference type="Rhea" id="RHEA:10912"/>
        <dbReference type="ChEBI" id="CHEBI:15378"/>
        <dbReference type="ChEBI" id="CHEBI:15980"/>
        <dbReference type="ChEBI" id="CHEBI:29032"/>
        <dbReference type="ChEBI" id="CHEBI:30616"/>
        <dbReference type="ChEBI" id="CHEBI:33019"/>
        <dbReference type="ChEBI" id="CHEBI:57966"/>
        <dbReference type="ChEBI" id="CHEBI:456215"/>
        <dbReference type="EC" id="6.3.2.1"/>
    </reaction>
</comment>
<dbReference type="STRING" id="1569628.A0A316ULM8"/>
<keyword evidence="14" id="KW-1185">Reference proteome</keyword>
<keyword evidence="7" id="KW-0547">Nucleotide-binding</keyword>
<evidence type="ECO:0000256" key="9">
    <source>
        <dbReference type="ARBA" id="ARBA00029902"/>
    </source>
</evidence>
<dbReference type="PANTHER" id="PTHR21299:SF1">
    <property type="entry name" value="PANTOATE--BETA-ALANINE LIGASE"/>
    <property type="match status" value="1"/>
</dbReference>
<dbReference type="Gene3D" id="3.30.1300.10">
    <property type="entry name" value="Pantoate-beta-alanine ligase, C-terminal domain"/>
    <property type="match status" value="1"/>
</dbReference>
<dbReference type="NCBIfam" id="TIGR00018">
    <property type="entry name" value="panC"/>
    <property type="match status" value="1"/>
</dbReference>
<dbReference type="Gene3D" id="3.40.50.620">
    <property type="entry name" value="HUPs"/>
    <property type="match status" value="1"/>
</dbReference>
<accession>A0A316ULM8</accession>
<evidence type="ECO:0000256" key="4">
    <source>
        <dbReference type="ARBA" id="ARBA00015647"/>
    </source>
</evidence>
<feature type="compositionally biased region" description="Low complexity" evidence="12">
    <location>
        <begin position="8"/>
        <end position="17"/>
    </location>
</feature>
<sequence length="360" mass="38403">MPNGNDSGSGSSSSSSSAQHHDAPSVGFVPTMGALHAGHLDLVQRSLRENAYTVISIFVNPAQFAPNEDLASYPRTLPSDVQALIEAEQAQKGLGEIGALFVPNVQEMYPPLPGTSTPFTQNVQQQEGAFVTMHGSLASSLEGASRPAFFRGVATVVTKLFHAVEPTRVYFGQKDIQQALILRGMVSSLLFGAPGKEGFKVVETRRDQETGLALSSRNAYLSDEARRRWAPLLIRGLEEGRSAFDTAIAAGESAKEVERKVTSTALGKIDSLAKQAEQESGGRVRFEVDYVSLNCRYTLRPYAEAIAAEGPAAADGAVLSGAVALIEGQGEGKEARRTRLIDNLLLGKAEEEILGASSER</sequence>
<evidence type="ECO:0000256" key="8">
    <source>
        <dbReference type="ARBA" id="ARBA00022840"/>
    </source>
</evidence>
<evidence type="ECO:0000256" key="5">
    <source>
        <dbReference type="ARBA" id="ARBA00022598"/>
    </source>
</evidence>
<evidence type="ECO:0000256" key="10">
    <source>
        <dbReference type="ARBA" id="ARBA00032806"/>
    </source>
</evidence>
<evidence type="ECO:0000256" key="7">
    <source>
        <dbReference type="ARBA" id="ARBA00022741"/>
    </source>
</evidence>
<evidence type="ECO:0000313" key="14">
    <source>
        <dbReference type="Proteomes" id="UP000245884"/>
    </source>
</evidence>
<dbReference type="GeneID" id="37026343"/>
<dbReference type="InterPro" id="IPR014729">
    <property type="entry name" value="Rossmann-like_a/b/a_fold"/>
</dbReference>
<dbReference type="AlphaFoldDB" id="A0A316ULM8"/>
<keyword evidence="8" id="KW-0067">ATP-binding</keyword>
<evidence type="ECO:0000256" key="2">
    <source>
        <dbReference type="ARBA" id="ARBA00009256"/>
    </source>
</evidence>
<keyword evidence="13" id="KW-0808">Transferase</keyword>
<dbReference type="PANTHER" id="PTHR21299">
    <property type="entry name" value="CYTIDYLATE KINASE/PANTOATE-BETA-ALANINE LIGASE"/>
    <property type="match status" value="1"/>
</dbReference>
<dbReference type="EMBL" id="KZ819672">
    <property type="protein sequence ID" value="PWN26140.1"/>
    <property type="molecule type" value="Genomic_DNA"/>
</dbReference>
<reference evidence="13 14" key="1">
    <citation type="journal article" date="2018" name="Mol. Biol. Evol.">
        <title>Broad Genomic Sampling Reveals a Smut Pathogenic Ancestry of the Fungal Clade Ustilaginomycotina.</title>
        <authorList>
            <person name="Kijpornyongpan T."/>
            <person name="Mondo S.J."/>
            <person name="Barry K."/>
            <person name="Sandor L."/>
            <person name="Lee J."/>
            <person name="Lipzen A."/>
            <person name="Pangilinan J."/>
            <person name="LaButti K."/>
            <person name="Hainaut M."/>
            <person name="Henrissat B."/>
            <person name="Grigoriev I.V."/>
            <person name="Spatafora J.W."/>
            <person name="Aime M.C."/>
        </authorList>
    </citation>
    <scope>NUCLEOTIDE SEQUENCE [LARGE SCALE GENOMIC DNA]</scope>
    <source>
        <strain evidence="13 14">MCA 5214</strain>
    </source>
</reference>
<evidence type="ECO:0000256" key="1">
    <source>
        <dbReference type="ARBA" id="ARBA00004990"/>
    </source>
</evidence>
<dbReference type="EC" id="6.3.2.1" evidence="3"/>
<evidence type="ECO:0000256" key="12">
    <source>
        <dbReference type="SAM" id="MobiDB-lite"/>
    </source>
</evidence>
<comment type="similarity">
    <text evidence="2">Belongs to the pantothenate synthetase family.</text>
</comment>
<evidence type="ECO:0000313" key="13">
    <source>
        <dbReference type="EMBL" id="PWN26140.1"/>
    </source>
</evidence>
<evidence type="ECO:0000256" key="3">
    <source>
        <dbReference type="ARBA" id="ARBA00012219"/>
    </source>
</evidence>
<feature type="region of interest" description="Disordered" evidence="12">
    <location>
        <begin position="1"/>
        <end position="29"/>
    </location>
</feature>
<dbReference type="Pfam" id="PF02569">
    <property type="entry name" value="Pantoate_ligase"/>
    <property type="match status" value="1"/>
</dbReference>
<dbReference type="RefSeq" id="XP_025360752.1">
    <property type="nucleotide sequence ID" value="XM_025504520.1"/>
</dbReference>